<dbReference type="Proteomes" id="UP000828154">
    <property type="component" value="Segment"/>
</dbReference>
<organism evidence="1 2">
    <name type="scientific">Escherichia phage CarlSpitteler</name>
    <dbReference type="NCBI Taxonomy" id="2852039"/>
    <lineage>
        <taxon>Viruses</taxon>
        <taxon>Duplodnaviria</taxon>
        <taxon>Heunggongvirae</taxon>
        <taxon>Uroviricota</taxon>
        <taxon>Caudoviricetes</taxon>
        <taxon>Autographivirales</taxon>
        <taxon>Autotranscriptaviridae</taxon>
        <taxon>Studiervirinae</taxon>
        <taxon>Berlinvirus</taxon>
        <taxon>Berlinvirus carlspitteler</taxon>
    </lineage>
</organism>
<protein>
    <submittedName>
        <fullName evidence="1">Homing endonuclease</fullName>
    </submittedName>
</protein>
<dbReference type="EMBL" id="MZ501055">
    <property type="protein sequence ID" value="QXV76827.1"/>
    <property type="molecule type" value="Genomic_DNA"/>
</dbReference>
<dbReference type="GO" id="GO:0004519">
    <property type="term" value="F:endonuclease activity"/>
    <property type="evidence" value="ECO:0007669"/>
    <property type="project" value="UniProtKB-KW"/>
</dbReference>
<sequence length="75" mass="9443">MAWRYRIREVRITTGETLYYPQFRHAWLPFWFHFKGYTEERRVSFTYYSEALGFINECKLNDEPEERNVIRNHYL</sequence>
<keyword evidence="1" id="KW-0540">Nuclease</keyword>
<proteinExistence type="predicted"/>
<keyword evidence="1" id="KW-0378">Hydrolase</keyword>
<name>A0AAE7VPT2_9CAUD</name>
<evidence type="ECO:0000313" key="2">
    <source>
        <dbReference type="Proteomes" id="UP000828154"/>
    </source>
</evidence>
<reference evidence="2" key="1">
    <citation type="journal article" date="2021" name="PLoS Biol.">
        <title>Systematic exploration of Escherichia coli phage-host interactions with the BASEL phage collection.</title>
        <authorList>
            <person name="Maffei E."/>
            <person name="Shaidullina A."/>
            <person name="Burkolter M."/>
            <person name="Heyer Y."/>
            <person name="Estermann F."/>
            <person name="Druelle V."/>
            <person name="Sauer P."/>
            <person name="Willi L."/>
            <person name="Michaelis S."/>
            <person name="Hilbi H."/>
            <person name="Thaler D.S."/>
            <person name="Harms A."/>
        </authorList>
    </citation>
    <scope>NUCLEOTIDE SEQUENCE [LARGE SCALE GENOMIC DNA]</scope>
    <source>
        <strain evidence="2">Bas68</strain>
    </source>
</reference>
<evidence type="ECO:0000313" key="1">
    <source>
        <dbReference type="EMBL" id="QXV76827.1"/>
    </source>
</evidence>
<keyword evidence="1" id="KW-0255">Endonuclease</keyword>
<keyword evidence="2" id="KW-1185">Reference proteome</keyword>
<gene>
    <name evidence="1" type="ORF">bas68_0032</name>
</gene>
<accession>A0AAE7VPT2</accession>